<sequence>MSLALIKLGGGLIAPKDWPAHTADVKTIRRLGEEIKEFAGSLIIGHGGGNFPHTEATKYKTYEGFRDEKGKLRACLTQVAARDINSIVMREFLSLGLPVASVAPHDIGVASNGKVTKEFYEPIKLLLKKRMIPVVYGDVIWDIKRGCTIFSTEVWLSLLARHFKSVKRIIQVTAEKGVLGSEGKIIKVINSRNFTQLKSAIGKAAGVDVTGGMLHKVEESLKLAKDMGIETLIISGKVAGRLAAALRGEKVDGTRIG</sequence>
<dbReference type="InterPro" id="IPR024192">
    <property type="entry name" value="Fosfomycin_R_FomA-type"/>
</dbReference>
<comment type="caution">
    <text evidence="13">The sequence shown here is derived from an EMBL/GenBank/DDBJ whole genome shotgun (WGS) entry which is preliminary data.</text>
</comment>
<dbReference type="GO" id="GO:0008299">
    <property type="term" value="P:isoprenoid biosynthetic process"/>
    <property type="evidence" value="ECO:0007669"/>
    <property type="project" value="UniProtKB-KW"/>
</dbReference>
<dbReference type="GO" id="GO:0004349">
    <property type="term" value="F:glutamate 5-kinase activity"/>
    <property type="evidence" value="ECO:0007669"/>
    <property type="project" value="TreeGrafter"/>
</dbReference>
<dbReference type="AlphaFoldDB" id="A0A1G1VLS0"/>
<evidence type="ECO:0000313" key="14">
    <source>
        <dbReference type="Proteomes" id="UP000177324"/>
    </source>
</evidence>
<organism evidence="13 14">
    <name type="scientific">Candidatus Chisholmbacteria bacterium RIFCSPHIGHO2_01_FULL_48_12</name>
    <dbReference type="NCBI Taxonomy" id="1797589"/>
    <lineage>
        <taxon>Bacteria</taxon>
        <taxon>Candidatus Chisholmiibacteriota</taxon>
    </lineage>
</organism>
<evidence type="ECO:0000256" key="7">
    <source>
        <dbReference type="ARBA" id="ARBA00022840"/>
    </source>
</evidence>
<dbReference type="EMBL" id="MHCH01000049">
    <property type="protein sequence ID" value="OGY16187.1"/>
    <property type="molecule type" value="Genomic_DNA"/>
</dbReference>
<evidence type="ECO:0000256" key="4">
    <source>
        <dbReference type="ARBA" id="ARBA00022679"/>
    </source>
</evidence>
<evidence type="ECO:0000313" key="13">
    <source>
        <dbReference type="EMBL" id="OGY16187.1"/>
    </source>
</evidence>
<evidence type="ECO:0000256" key="2">
    <source>
        <dbReference type="ARBA" id="ARBA00012908"/>
    </source>
</evidence>
<evidence type="ECO:0000256" key="5">
    <source>
        <dbReference type="ARBA" id="ARBA00022741"/>
    </source>
</evidence>
<feature type="site" description="Transition state stabilizer" evidence="11">
    <location>
        <position position="16"/>
    </location>
</feature>
<evidence type="ECO:0000256" key="8">
    <source>
        <dbReference type="ARBA" id="ARBA00023229"/>
    </source>
</evidence>
<dbReference type="NCBIfam" id="NF040647">
    <property type="entry name" value="IPPK_Arch"/>
    <property type="match status" value="1"/>
</dbReference>
<evidence type="ECO:0000256" key="11">
    <source>
        <dbReference type="PIRSR" id="PIRSR016496-2"/>
    </source>
</evidence>
<dbReference type="Pfam" id="PF00696">
    <property type="entry name" value="AA_kinase"/>
    <property type="match status" value="1"/>
</dbReference>
<dbReference type="EC" id="2.7.4.26" evidence="2"/>
<feature type="domain" description="Aspartate/glutamate/uridylate kinase" evidence="12">
    <location>
        <begin position="4"/>
        <end position="235"/>
    </location>
</feature>
<keyword evidence="5 10" id="KW-0547">Nucleotide-binding</keyword>
<dbReference type="STRING" id="1797589.A2784_03880"/>
<gene>
    <name evidence="13" type="ORF">A2784_03880</name>
</gene>
<dbReference type="GO" id="GO:0005524">
    <property type="term" value="F:ATP binding"/>
    <property type="evidence" value="ECO:0007669"/>
    <property type="project" value="UniProtKB-KW"/>
</dbReference>
<dbReference type="PANTHER" id="PTHR43654">
    <property type="entry name" value="GLUTAMATE 5-KINASE"/>
    <property type="match status" value="1"/>
</dbReference>
<dbReference type="Gene3D" id="3.40.1160.10">
    <property type="entry name" value="Acetylglutamate kinase-like"/>
    <property type="match status" value="1"/>
</dbReference>
<feature type="binding site" evidence="10">
    <location>
        <position position="49"/>
    </location>
    <ligand>
        <name>ATP</name>
        <dbReference type="ChEBI" id="CHEBI:30616"/>
    </ligand>
</feature>
<feature type="binding site" evidence="10">
    <location>
        <position position="48"/>
    </location>
    <ligand>
        <name>substrate</name>
    </ligand>
</feature>
<dbReference type="SUPFAM" id="SSF53633">
    <property type="entry name" value="Carbamate kinase-like"/>
    <property type="match status" value="1"/>
</dbReference>
<comment type="similarity">
    <text evidence="1">Belongs to the isopentenyl phosphate kinase family.</text>
</comment>
<keyword evidence="4" id="KW-0808">Transferase</keyword>
<keyword evidence="7 10" id="KW-0067">ATP-binding</keyword>
<evidence type="ECO:0000256" key="9">
    <source>
        <dbReference type="ARBA" id="ARBA00049063"/>
    </source>
</evidence>
<keyword evidence="6" id="KW-0418">Kinase</keyword>
<dbReference type="PIRSF" id="PIRSF016496">
    <property type="entry name" value="Kin_FomA"/>
    <property type="match status" value="1"/>
</dbReference>
<keyword evidence="8" id="KW-0414">Isoprene biosynthesis</keyword>
<dbReference type="GO" id="GO:0005829">
    <property type="term" value="C:cytosol"/>
    <property type="evidence" value="ECO:0007669"/>
    <property type="project" value="TreeGrafter"/>
</dbReference>
<feature type="binding site" evidence="10">
    <location>
        <position position="212"/>
    </location>
    <ligand>
        <name>ATP</name>
        <dbReference type="ChEBI" id="CHEBI:30616"/>
    </ligand>
</feature>
<dbReference type="PANTHER" id="PTHR43654:SF1">
    <property type="entry name" value="ISOPENTENYL PHOSPHATE KINASE"/>
    <property type="match status" value="1"/>
</dbReference>
<comment type="catalytic activity">
    <reaction evidence="9">
        <text>isopentenyl phosphate + ATP = isopentenyl diphosphate + ADP</text>
        <dbReference type="Rhea" id="RHEA:33963"/>
        <dbReference type="ChEBI" id="CHEBI:30616"/>
        <dbReference type="ChEBI" id="CHEBI:65078"/>
        <dbReference type="ChEBI" id="CHEBI:128769"/>
        <dbReference type="ChEBI" id="CHEBI:456216"/>
        <dbReference type="EC" id="2.7.4.26"/>
    </reaction>
</comment>
<evidence type="ECO:0000259" key="12">
    <source>
        <dbReference type="Pfam" id="PF00696"/>
    </source>
</evidence>
<evidence type="ECO:0000256" key="1">
    <source>
        <dbReference type="ARBA" id="ARBA00010540"/>
    </source>
</evidence>
<dbReference type="InterPro" id="IPR001048">
    <property type="entry name" value="Asp/Glu/Uridylate_kinase"/>
</dbReference>
<dbReference type="Proteomes" id="UP000177324">
    <property type="component" value="Unassembled WGS sequence"/>
</dbReference>
<accession>A0A1G1VLS0</accession>
<dbReference type="InterPro" id="IPR036393">
    <property type="entry name" value="AceGlu_kinase-like_sf"/>
</dbReference>
<evidence type="ECO:0000256" key="6">
    <source>
        <dbReference type="ARBA" id="ARBA00022777"/>
    </source>
</evidence>
<evidence type="ECO:0000256" key="10">
    <source>
        <dbReference type="PIRSR" id="PIRSR016496-1"/>
    </source>
</evidence>
<dbReference type="GO" id="GO:0102043">
    <property type="term" value="F:isopentenyl phosphate kinase activity"/>
    <property type="evidence" value="ECO:0007669"/>
    <property type="project" value="UniProtKB-EC"/>
</dbReference>
<feature type="binding site" evidence="10">
    <location>
        <position position="53"/>
    </location>
    <ligand>
        <name>substrate</name>
    </ligand>
</feature>
<evidence type="ECO:0000256" key="3">
    <source>
        <dbReference type="ARBA" id="ARBA00017267"/>
    </source>
</evidence>
<feature type="binding site" evidence="10">
    <location>
        <position position="152"/>
    </location>
    <ligand>
        <name>substrate</name>
    </ligand>
</feature>
<protein>
    <recommendedName>
        <fullName evidence="3">Isopentenyl phosphate kinase</fullName>
        <ecNumber evidence="2">2.7.4.26</ecNumber>
    </recommendedName>
</protein>
<reference evidence="13 14" key="1">
    <citation type="journal article" date="2016" name="Nat. Commun.">
        <title>Thousands of microbial genomes shed light on interconnected biogeochemical processes in an aquifer system.</title>
        <authorList>
            <person name="Anantharaman K."/>
            <person name="Brown C.T."/>
            <person name="Hug L.A."/>
            <person name="Sharon I."/>
            <person name="Castelle C.J."/>
            <person name="Probst A.J."/>
            <person name="Thomas B.C."/>
            <person name="Singh A."/>
            <person name="Wilkins M.J."/>
            <person name="Karaoz U."/>
            <person name="Brodie E.L."/>
            <person name="Williams K.H."/>
            <person name="Hubbard S.S."/>
            <person name="Banfield J.F."/>
        </authorList>
    </citation>
    <scope>NUCLEOTIDE SEQUENCE [LARGE SCALE GENOMIC DNA]</scope>
</reference>
<name>A0A1G1VLS0_9BACT</name>
<feature type="binding site" evidence="10">
    <location>
        <position position="216"/>
    </location>
    <ligand>
        <name>ATP</name>
        <dbReference type="ChEBI" id="CHEBI:30616"/>
    </ligand>
</feature>
<proteinExistence type="inferred from homology"/>